<proteinExistence type="predicted"/>
<accession>A0A1I5DVU6</accession>
<protein>
    <submittedName>
        <fullName evidence="1">Uncharacterized protein</fullName>
    </submittedName>
</protein>
<name>A0A1I5DVU6_9BACT</name>
<evidence type="ECO:0000313" key="2">
    <source>
        <dbReference type="Proteomes" id="UP000199564"/>
    </source>
</evidence>
<evidence type="ECO:0000313" key="1">
    <source>
        <dbReference type="EMBL" id="SFO03394.1"/>
    </source>
</evidence>
<dbReference type="RefSeq" id="WP_091651431.1">
    <property type="nucleotide sequence ID" value="NZ_FOVW01000003.1"/>
</dbReference>
<dbReference type="STRING" id="226506.SAMN04488519_103171"/>
<reference evidence="2" key="1">
    <citation type="submission" date="2016-10" db="EMBL/GenBank/DDBJ databases">
        <authorList>
            <person name="Varghese N."/>
            <person name="Submissions S."/>
        </authorList>
    </citation>
    <scope>NUCLEOTIDE SEQUENCE [LARGE SCALE GENOMIC DNA]</scope>
    <source>
        <strain evidence="2">DSM 15282</strain>
    </source>
</reference>
<dbReference type="EMBL" id="FOVW01000003">
    <property type="protein sequence ID" value="SFO03394.1"/>
    <property type="molecule type" value="Genomic_DNA"/>
</dbReference>
<dbReference type="Proteomes" id="UP000199564">
    <property type="component" value="Unassembled WGS sequence"/>
</dbReference>
<gene>
    <name evidence="1" type="ORF">SAMN04488519_103171</name>
</gene>
<keyword evidence="2" id="KW-1185">Reference proteome</keyword>
<organism evidence="1 2">
    <name type="scientific">Algoriphagus ornithinivorans</name>
    <dbReference type="NCBI Taxonomy" id="226506"/>
    <lineage>
        <taxon>Bacteria</taxon>
        <taxon>Pseudomonadati</taxon>
        <taxon>Bacteroidota</taxon>
        <taxon>Cytophagia</taxon>
        <taxon>Cytophagales</taxon>
        <taxon>Cyclobacteriaceae</taxon>
        <taxon>Algoriphagus</taxon>
    </lineage>
</organism>
<dbReference type="AlphaFoldDB" id="A0A1I5DVU6"/>
<sequence>MAIRLGNNCQNCENLKADKVCKVHGVEVSGNYTCDQFEMKAALKDDRNCTTCLRYEREDCANPQHAAPGMMCASWAPNRVSA</sequence>